<organism evidence="2 3">
    <name type="scientific">Protopolystoma xenopodis</name>
    <dbReference type="NCBI Taxonomy" id="117903"/>
    <lineage>
        <taxon>Eukaryota</taxon>
        <taxon>Metazoa</taxon>
        <taxon>Spiralia</taxon>
        <taxon>Lophotrochozoa</taxon>
        <taxon>Platyhelminthes</taxon>
        <taxon>Monogenea</taxon>
        <taxon>Polyopisthocotylea</taxon>
        <taxon>Polystomatidea</taxon>
        <taxon>Polystomatidae</taxon>
        <taxon>Protopolystoma</taxon>
    </lineage>
</organism>
<feature type="region of interest" description="Disordered" evidence="1">
    <location>
        <begin position="336"/>
        <end position="386"/>
    </location>
</feature>
<evidence type="ECO:0000256" key="1">
    <source>
        <dbReference type="SAM" id="MobiDB-lite"/>
    </source>
</evidence>
<evidence type="ECO:0000313" key="2">
    <source>
        <dbReference type="EMBL" id="VEL36440.1"/>
    </source>
</evidence>
<protein>
    <submittedName>
        <fullName evidence="2">Uncharacterized protein</fullName>
    </submittedName>
</protein>
<evidence type="ECO:0000313" key="3">
    <source>
        <dbReference type="Proteomes" id="UP000784294"/>
    </source>
</evidence>
<comment type="caution">
    <text evidence="2">The sequence shown here is derived from an EMBL/GenBank/DDBJ whole genome shotgun (WGS) entry which is preliminary data.</text>
</comment>
<keyword evidence="3" id="KW-1185">Reference proteome</keyword>
<feature type="region of interest" description="Disordered" evidence="1">
    <location>
        <begin position="255"/>
        <end position="278"/>
    </location>
</feature>
<feature type="compositionally biased region" description="Polar residues" evidence="1">
    <location>
        <begin position="259"/>
        <end position="271"/>
    </location>
</feature>
<dbReference type="Proteomes" id="UP000784294">
    <property type="component" value="Unassembled WGS sequence"/>
</dbReference>
<proteinExistence type="predicted"/>
<sequence>MITTNDLIDIWCRLIKLDTLPQDKPSGSLESVLRYRLQIWRAVEDLFTSLILDSSHEDVSNESILEGDNVVATGHAGGKSDDPIGAVNPSKNRLEQETLSKGADSTLQRVSYSLIEILLSESIEIRSSPNPSKFGKTSSSTGPSSIRSSFSLKSIPTALPNVADAPASLQSLSEFKESQTSLRSAAIPLAQSVSFVGALDTPKLFSTDRFGDQPSGSFDLGLTSQGSAPPITPNPVSISSTHGLVANISTLDSSAPVGSVQSHSSSTTLPSVGSPPVNTKRPLPEGCIPSSTAPTCNLSNNLLKAASTHFKQSDSEDAITAEVAPITKSLVIEAAKAETSPPSLTEQTLSSVWRVESDQKTSCFDQEKDTAPGPPASLRETDDLSS</sequence>
<feature type="compositionally biased region" description="Basic and acidic residues" evidence="1">
    <location>
        <begin position="355"/>
        <end position="370"/>
    </location>
</feature>
<accession>A0A448XGW4</accession>
<reference evidence="2" key="1">
    <citation type="submission" date="2018-11" db="EMBL/GenBank/DDBJ databases">
        <authorList>
            <consortium name="Pathogen Informatics"/>
        </authorList>
    </citation>
    <scope>NUCLEOTIDE SEQUENCE</scope>
</reference>
<name>A0A448XGW4_9PLAT</name>
<dbReference type="EMBL" id="CAAALY010252226">
    <property type="protein sequence ID" value="VEL36440.1"/>
    <property type="molecule type" value="Genomic_DNA"/>
</dbReference>
<feature type="compositionally biased region" description="Polar residues" evidence="1">
    <location>
        <begin position="340"/>
        <end position="351"/>
    </location>
</feature>
<dbReference type="AlphaFoldDB" id="A0A448XGW4"/>
<gene>
    <name evidence="2" type="ORF">PXEA_LOCUS29880</name>
</gene>
<feature type="region of interest" description="Disordered" evidence="1">
    <location>
        <begin position="208"/>
        <end position="229"/>
    </location>
</feature>